<evidence type="ECO:0000256" key="6">
    <source>
        <dbReference type="ARBA" id="ARBA00023004"/>
    </source>
</evidence>
<feature type="transmembrane region" description="Helical" evidence="8">
    <location>
        <begin position="21"/>
        <end position="45"/>
    </location>
</feature>
<dbReference type="GO" id="GO:0016020">
    <property type="term" value="C:membrane"/>
    <property type="evidence" value="ECO:0007669"/>
    <property type="project" value="UniProtKB-SubCell"/>
</dbReference>
<gene>
    <name evidence="9" type="ORF">ADM99_06060</name>
</gene>
<organism evidence="9 10">
    <name type="scientific">Leptolinea tardivitalis</name>
    <dbReference type="NCBI Taxonomy" id="229920"/>
    <lineage>
        <taxon>Bacteria</taxon>
        <taxon>Bacillati</taxon>
        <taxon>Chloroflexota</taxon>
        <taxon>Anaerolineae</taxon>
        <taxon>Anaerolineales</taxon>
        <taxon>Anaerolineaceae</taxon>
        <taxon>Leptolinea</taxon>
    </lineage>
</organism>
<evidence type="ECO:0000256" key="7">
    <source>
        <dbReference type="ARBA" id="ARBA00023136"/>
    </source>
</evidence>
<keyword evidence="6" id="KW-0408">Iron</keyword>
<proteinExistence type="predicted"/>
<dbReference type="Gene3D" id="1.20.1300.10">
    <property type="entry name" value="Fumarate reductase/succinate dehydrogenase, transmembrane subunit"/>
    <property type="match status" value="1"/>
</dbReference>
<evidence type="ECO:0000313" key="10">
    <source>
        <dbReference type="Proteomes" id="UP000050430"/>
    </source>
</evidence>
<comment type="subcellular location">
    <subcellularLocation>
        <location evidence="1">Membrane</location>
    </subcellularLocation>
</comment>
<dbReference type="STRING" id="229920.ADM99_06060"/>
<dbReference type="AlphaFoldDB" id="A0A0P6WRE3"/>
<dbReference type="EMBL" id="LGCK01000007">
    <property type="protein sequence ID" value="KPL72657.1"/>
    <property type="molecule type" value="Genomic_DNA"/>
</dbReference>
<dbReference type="InterPro" id="IPR000701">
    <property type="entry name" value="SuccDH_FuR_B_TM-su"/>
</dbReference>
<feature type="transmembrane region" description="Helical" evidence="8">
    <location>
        <begin position="100"/>
        <end position="121"/>
    </location>
</feature>
<protein>
    <recommendedName>
        <fullName evidence="11">Succinate dehydrogenase</fullName>
    </recommendedName>
</protein>
<keyword evidence="10" id="KW-1185">Reference proteome</keyword>
<reference evidence="9 10" key="1">
    <citation type="submission" date="2015-07" db="EMBL/GenBank/DDBJ databases">
        <title>Genome sequence of Leptolinea tardivitalis DSM 16556.</title>
        <authorList>
            <person name="Hemp J."/>
            <person name="Ward L.M."/>
            <person name="Pace L.A."/>
            <person name="Fischer W.W."/>
        </authorList>
    </citation>
    <scope>NUCLEOTIDE SEQUENCE [LARGE SCALE GENOMIC DNA]</scope>
    <source>
        <strain evidence="9 10">YMTK-2</strain>
    </source>
</reference>
<dbReference type="SUPFAM" id="SSF81343">
    <property type="entry name" value="Fumarate reductase respiratory complex transmembrane subunits"/>
    <property type="match status" value="1"/>
</dbReference>
<accession>A0A0P6WRE3</accession>
<evidence type="ECO:0008006" key="11">
    <source>
        <dbReference type="Google" id="ProtNLM"/>
    </source>
</evidence>
<dbReference type="Proteomes" id="UP000050430">
    <property type="component" value="Unassembled WGS sequence"/>
</dbReference>
<keyword evidence="3 8" id="KW-0812">Transmembrane</keyword>
<dbReference type="Pfam" id="PF01127">
    <property type="entry name" value="Sdh_cyt"/>
    <property type="match status" value="1"/>
</dbReference>
<evidence type="ECO:0000256" key="8">
    <source>
        <dbReference type="SAM" id="Phobius"/>
    </source>
</evidence>
<comment type="caution">
    <text evidence="9">The sequence shown here is derived from an EMBL/GenBank/DDBJ whole genome shotgun (WGS) entry which is preliminary data.</text>
</comment>
<evidence type="ECO:0000313" key="9">
    <source>
        <dbReference type="EMBL" id="KPL72657.1"/>
    </source>
</evidence>
<sequence length="130" mass="14301">MRNLMKTNHTYPSNHESALLWFIKVLAGGLILVFLVIHFIANHLIAPGGLFTYSDVVAYYQNPAVLIMEGSFLTFVIVHALLGVRSVVLDLNPSPTFIKIINIGLIGLGILTIIYGIWLLLTVSAMGRIP</sequence>
<keyword evidence="5 8" id="KW-1133">Transmembrane helix</keyword>
<keyword evidence="2" id="KW-0349">Heme</keyword>
<dbReference type="InterPro" id="IPR034804">
    <property type="entry name" value="SQR/QFR_C/D"/>
</dbReference>
<keyword evidence="4" id="KW-0479">Metal-binding</keyword>
<keyword evidence="7 8" id="KW-0472">Membrane</keyword>
<evidence type="ECO:0000256" key="5">
    <source>
        <dbReference type="ARBA" id="ARBA00022989"/>
    </source>
</evidence>
<evidence type="ECO:0000256" key="4">
    <source>
        <dbReference type="ARBA" id="ARBA00022723"/>
    </source>
</evidence>
<dbReference type="GO" id="GO:0046872">
    <property type="term" value="F:metal ion binding"/>
    <property type="evidence" value="ECO:0007669"/>
    <property type="project" value="UniProtKB-KW"/>
</dbReference>
<evidence type="ECO:0000256" key="3">
    <source>
        <dbReference type="ARBA" id="ARBA00022692"/>
    </source>
</evidence>
<evidence type="ECO:0000256" key="1">
    <source>
        <dbReference type="ARBA" id="ARBA00004370"/>
    </source>
</evidence>
<name>A0A0P6WRE3_9CHLR</name>
<evidence type="ECO:0000256" key="2">
    <source>
        <dbReference type="ARBA" id="ARBA00022617"/>
    </source>
</evidence>
<feature type="transmembrane region" description="Helical" evidence="8">
    <location>
        <begin position="65"/>
        <end position="88"/>
    </location>
</feature>